<dbReference type="SUPFAM" id="SSF54211">
    <property type="entry name" value="Ribosomal protein S5 domain 2-like"/>
    <property type="match status" value="1"/>
</dbReference>
<dbReference type="InterPro" id="IPR001498">
    <property type="entry name" value="Impact_N"/>
</dbReference>
<evidence type="ECO:0000259" key="2">
    <source>
        <dbReference type="Pfam" id="PF01205"/>
    </source>
</evidence>
<organism evidence="3 4">
    <name type="scientific">Wenyingzhuangia fucanilytica</name>
    <dbReference type="NCBI Taxonomy" id="1790137"/>
    <lineage>
        <taxon>Bacteria</taxon>
        <taxon>Pseudomonadati</taxon>
        <taxon>Bacteroidota</taxon>
        <taxon>Flavobacteriia</taxon>
        <taxon>Flavobacteriales</taxon>
        <taxon>Flavobacteriaceae</taxon>
        <taxon>Wenyingzhuangia</taxon>
    </lineage>
</organism>
<name>A0A1B1Y5V2_9FLAO</name>
<dbReference type="InterPro" id="IPR023582">
    <property type="entry name" value="Impact"/>
</dbReference>
<dbReference type="OrthoDB" id="9813771at2"/>
<dbReference type="PANTHER" id="PTHR16301">
    <property type="entry name" value="IMPACT-RELATED"/>
    <property type="match status" value="1"/>
</dbReference>
<evidence type="ECO:0000313" key="4">
    <source>
        <dbReference type="Proteomes" id="UP000092967"/>
    </source>
</evidence>
<comment type="similarity">
    <text evidence="1">Belongs to the IMPACT family.</text>
</comment>
<reference evidence="3 4" key="1">
    <citation type="submission" date="2016-02" db="EMBL/GenBank/DDBJ databases">
        <authorList>
            <person name="Wen L."/>
            <person name="He K."/>
            <person name="Yang H."/>
        </authorList>
    </citation>
    <scope>NUCLEOTIDE SEQUENCE [LARGE SCALE GENOMIC DNA]</scope>
    <source>
        <strain evidence="3 4">CZ1127</strain>
    </source>
</reference>
<dbReference type="AlphaFoldDB" id="A0A1B1Y5V2"/>
<evidence type="ECO:0000313" key="3">
    <source>
        <dbReference type="EMBL" id="ANW96143.1"/>
    </source>
</evidence>
<dbReference type="InterPro" id="IPR036956">
    <property type="entry name" value="Impact_N_sf"/>
</dbReference>
<dbReference type="PANTHER" id="PTHR16301:SF20">
    <property type="entry name" value="IMPACT FAMILY MEMBER YIGZ"/>
    <property type="match status" value="1"/>
</dbReference>
<dbReference type="GO" id="GO:0006446">
    <property type="term" value="P:regulation of translational initiation"/>
    <property type="evidence" value="ECO:0007669"/>
    <property type="project" value="TreeGrafter"/>
</dbReference>
<sequence>MSKSQIETYKTIDKPVEATLYKEKGSKFIGYLFSVTSEEEVKEKLEDIKKQYHDARHWCYAYRLGFDGLTYRVNDDGEPSNTAGQPIYGQLLSYEVTNVLLIVVRYFGGVKLGVGGLIKAYRTCAEETLAVATIEEKIIKKTFTIKSTYEHVDKVMRLIKTYDLEIQHQEMYLDCQFILLSPISIFDTVIQSFEDLRCVEVINEKED</sequence>
<protein>
    <recommendedName>
        <fullName evidence="2">Impact N-terminal domain-containing protein</fullName>
    </recommendedName>
</protein>
<dbReference type="STRING" id="1790137.AXE80_07565"/>
<dbReference type="RefSeq" id="WP_068825963.1">
    <property type="nucleotide sequence ID" value="NZ_CP014224.1"/>
</dbReference>
<dbReference type="Proteomes" id="UP000092967">
    <property type="component" value="Chromosome"/>
</dbReference>
<dbReference type="InterPro" id="IPR020568">
    <property type="entry name" value="Ribosomal_Su5_D2-typ_SF"/>
</dbReference>
<dbReference type="Pfam" id="PF01205">
    <property type="entry name" value="Impact_N"/>
    <property type="match status" value="1"/>
</dbReference>
<dbReference type="KEGG" id="wfu:AXE80_07565"/>
<evidence type="ECO:0000256" key="1">
    <source>
        <dbReference type="ARBA" id="ARBA00007665"/>
    </source>
</evidence>
<keyword evidence="4" id="KW-1185">Reference proteome</keyword>
<dbReference type="GO" id="GO:0005737">
    <property type="term" value="C:cytoplasm"/>
    <property type="evidence" value="ECO:0007669"/>
    <property type="project" value="TreeGrafter"/>
</dbReference>
<dbReference type="Gene3D" id="3.30.230.30">
    <property type="entry name" value="Impact, N-terminal domain"/>
    <property type="match status" value="1"/>
</dbReference>
<dbReference type="EMBL" id="CP014224">
    <property type="protein sequence ID" value="ANW96143.1"/>
    <property type="molecule type" value="Genomic_DNA"/>
</dbReference>
<gene>
    <name evidence="3" type="ORF">AXE80_07565</name>
</gene>
<proteinExistence type="inferred from homology"/>
<feature type="domain" description="Impact N-terminal" evidence="2">
    <location>
        <begin position="24"/>
        <end position="129"/>
    </location>
</feature>
<accession>A0A1B1Y5V2</accession>